<name>A0A841Q311_9BACI</name>
<feature type="domain" description="PilZ" evidence="1">
    <location>
        <begin position="100"/>
        <end position="210"/>
    </location>
</feature>
<keyword evidence="4" id="KW-1185">Reference proteome</keyword>
<reference evidence="3 4" key="1">
    <citation type="submission" date="2020-08" db="EMBL/GenBank/DDBJ databases">
        <title>Genomic Encyclopedia of Type Strains, Phase IV (KMG-IV): sequencing the most valuable type-strain genomes for metagenomic binning, comparative biology and taxonomic classification.</title>
        <authorList>
            <person name="Goeker M."/>
        </authorList>
    </citation>
    <scope>NUCLEOTIDE SEQUENCE [LARGE SCALE GENOMIC DNA]</scope>
    <source>
        <strain evidence="3 4">DSM 19612</strain>
    </source>
</reference>
<evidence type="ECO:0000259" key="1">
    <source>
        <dbReference type="Pfam" id="PF07238"/>
    </source>
</evidence>
<dbReference type="EMBL" id="JACHGH010000002">
    <property type="protein sequence ID" value="MBB6452188.1"/>
    <property type="molecule type" value="Genomic_DNA"/>
</dbReference>
<protein>
    <submittedName>
        <fullName evidence="3">C-di-GMP-binding flagellar brake protein YcgR</fullName>
    </submittedName>
</protein>
<dbReference type="SUPFAM" id="SSF141371">
    <property type="entry name" value="PilZ domain-like"/>
    <property type="match status" value="1"/>
</dbReference>
<evidence type="ECO:0000313" key="4">
    <source>
        <dbReference type="Proteomes" id="UP000581688"/>
    </source>
</evidence>
<comment type="caution">
    <text evidence="3">The sequence shown here is derived from an EMBL/GenBank/DDBJ whole genome shotgun (WGS) entry which is preliminary data.</text>
</comment>
<dbReference type="Pfam" id="PF12945">
    <property type="entry name" value="PilZNR"/>
    <property type="match status" value="1"/>
</dbReference>
<feature type="domain" description="Type III secretion system flagellar brake protein YcgR PilZN" evidence="2">
    <location>
        <begin position="3"/>
        <end position="91"/>
    </location>
</feature>
<dbReference type="Gene3D" id="2.40.10.220">
    <property type="entry name" value="predicted glycosyltransferase like domains"/>
    <property type="match status" value="1"/>
</dbReference>
<dbReference type="AlphaFoldDB" id="A0A841Q311"/>
<organism evidence="3 4">
    <name type="scientific">Salirhabdus euzebyi</name>
    <dbReference type="NCBI Taxonomy" id="394506"/>
    <lineage>
        <taxon>Bacteria</taxon>
        <taxon>Bacillati</taxon>
        <taxon>Bacillota</taxon>
        <taxon>Bacilli</taxon>
        <taxon>Bacillales</taxon>
        <taxon>Bacillaceae</taxon>
        <taxon>Salirhabdus</taxon>
    </lineage>
</organism>
<gene>
    <name evidence="3" type="ORF">HNQ94_000633</name>
</gene>
<keyword evidence="3" id="KW-0966">Cell projection</keyword>
<dbReference type="InterPro" id="IPR009875">
    <property type="entry name" value="PilZ_domain"/>
</dbReference>
<evidence type="ECO:0000313" key="3">
    <source>
        <dbReference type="EMBL" id="MBB6452188.1"/>
    </source>
</evidence>
<dbReference type="Pfam" id="PF07238">
    <property type="entry name" value="PilZ"/>
    <property type="match status" value="1"/>
</dbReference>
<dbReference type="InterPro" id="IPR009926">
    <property type="entry name" value="T3SS_YcgR_PilZN"/>
</dbReference>
<dbReference type="Proteomes" id="UP000581688">
    <property type="component" value="Unassembled WGS sequence"/>
</dbReference>
<dbReference type="RefSeq" id="WP_174495131.1">
    <property type="nucleotide sequence ID" value="NZ_CADDWK010000002.1"/>
</dbReference>
<sequence length="224" mass="25846">MDIGTMITLETVQDNDEDVQVFSSKVVDFKGTNIYIHYPISNKTGRTSIVFEGTSFSFKYVGKDDIIYSFQTEVIARKKLNNIPVLVLHFPGDDQVMKIQRRRFLRIKTPLDISVRNEGIEIFPPFTTSSVDISGGGLAIFVPKNIRFPDNSMLSVWIVLPFKSTEYQYVHVTARVIRRIKKQDTPDIVSLEFEKISNKDRDKIIRFCFQKQLEQKKVTNQGLE</sequence>
<accession>A0A841Q311</accession>
<evidence type="ECO:0000259" key="2">
    <source>
        <dbReference type="Pfam" id="PF12945"/>
    </source>
</evidence>
<proteinExistence type="predicted"/>
<keyword evidence="3" id="KW-0282">Flagellum</keyword>
<dbReference type="GO" id="GO:0035438">
    <property type="term" value="F:cyclic-di-GMP binding"/>
    <property type="evidence" value="ECO:0007669"/>
    <property type="project" value="InterPro"/>
</dbReference>
<keyword evidence="3" id="KW-0969">Cilium</keyword>